<feature type="region of interest" description="Disordered" evidence="1">
    <location>
        <begin position="146"/>
        <end position="169"/>
    </location>
</feature>
<dbReference type="AlphaFoldDB" id="A0A6A6UFU2"/>
<dbReference type="EMBL" id="MU004234">
    <property type="protein sequence ID" value="KAF2670670.1"/>
    <property type="molecule type" value="Genomic_DNA"/>
</dbReference>
<evidence type="ECO:0000313" key="3">
    <source>
        <dbReference type="Proteomes" id="UP000799302"/>
    </source>
</evidence>
<name>A0A6A6UFU2_9PEZI</name>
<evidence type="ECO:0000313" key="2">
    <source>
        <dbReference type="EMBL" id="KAF2670670.1"/>
    </source>
</evidence>
<proteinExistence type="predicted"/>
<sequence>MAREIQECRRIAAVLRQLSLDHRVLCQLDESLKRMRPAMDAIAMSKDTFASAEAMLRLLDRNISALSQTEKEDISKMTEMMTSVESEYKTFKGIFLSMFHTIQESAENPDLQRMRSQCIQDEYTEKCQQMTELFTSFRGENIQEELQKPELQDALENLESRIEQNRMED</sequence>
<keyword evidence="3" id="KW-1185">Reference proteome</keyword>
<gene>
    <name evidence="2" type="ORF">BT63DRAFT_454857</name>
</gene>
<dbReference type="Proteomes" id="UP000799302">
    <property type="component" value="Unassembled WGS sequence"/>
</dbReference>
<reference evidence="2" key="1">
    <citation type="journal article" date="2020" name="Stud. Mycol.">
        <title>101 Dothideomycetes genomes: a test case for predicting lifestyles and emergence of pathogens.</title>
        <authorList>
            <person name="Haridas S."/>
            <person name="Albert R."/>
            <person name="Binder M."/>
            <person name="Bloem J."/>
            <person name="Labutti K."/>
            <person name="Salamov A."/>
            <person name="Andreopoulos B."/>
            <person name="Baker S."/>
            <person name="Barry K."/>
            <person name="Bills G."/>
            <person name="Bluhm B."/>
            <person name="Cannon C."/>
            <person name="Castanera R."/>
            <person name="Culley D."/>
            <person name="Daum C."/>
            <person name="Ezra D."/>
            <person name="Gonzalez J."/>
            <person name="Henrissat B."/>
            <person name="Kuo A."/>
            <person name="Liang C."/>
            <person name="Lipzen A."/>
            <person name="Lutzoni F."/>
            <person name="Magnuson J."/>
            <person name="Mondo S."/>
            <person name="Nolan M."/>
            <person name="Ohm R."/>
            <person name="Pangilinan J."/>
            <person name="Park H.-J."/>
            <person name="Ramirez L."/>
            <person name="Alfaro M."/>
            <person name="Sun H."/>
            <person name="Tritt A."/>
            <person name="Yoshinaga Y."/>
            <person name="Zwiers L.-H."/>
            <person name="Turgeon B."/>
            <person name="Goodwin S."/>
            <person name="Spatafora J."/>
            <person name="Crous P."/>
            <person name="Grigoriev I."/>
        </authorList>
    </citation>
    <scope>NUCLEOTIDE SEQUENCE</scope>
    <source>
        <strain evidence="2">CBS 115976</strain>
    </source>
</reference>
<feature type="compositionally biased region" description="Basic and acidic residues" evidence="1">
    <location>
        <begin position="158"/>
        <end position="169"/>
    </location>
</feature>
<organism evidence="2 3">
    <name type="scientific">Microthyrium microscopicum</name>
    <dbReference type="NCBI Taxonomy" id="703497"/>
    <lineage>
        <taxon>Eukaryota</taxon>
        <taxon>Fungi</taxon>
        <taxon>Dikarya</taxon>
        <taxon>Ascomycota</taxon>
        <taxon>Pezizomycotina</taxon>
        <taxon>Dothideomycetes</taxon>
        <taxon>Dothideomycetes incertae sedis</taxon>
        <taxon>Microthyriales</taxon>
        <taxon>Microthyriaceae</taxon>
        <taxon>Microthyrium</taxon>
    </lineage>
</organism>
<protein>
    <submittedName>
        <fullName evidence="2">Uncharacterized protein</fullName>
    </submittedName>
</protein>
<evidence type="ECO:0000256" key="1">
    <source>
        <dbReference type="SAM" id="MobiDB-lite"/>
    </source>
</evidence>
<accession>A0A6A6UFU2</accession>